<dbReference type="HOGENOM" id="CLU_198116_2_0_6"/>
<gene>
    <name evidence="1" type="ordered locus">CJA_2245</name>
</gene>
<dbReference type="eggNOG" id="COG5583">
    <property type="taxonomic scope" value="Bacteria"/>
</dbReference>
<protein>
    <recommendedName>
        <fullName evidence="3">DUF2292 domain-containing protein</fullName>
    </recommendedName>
</protein>
<dbReference type="STRING" id="498211.CJA_2245"/>
<keyword evidence="2" id="KW-1185">Reference proteome</keyword>
<evidence type="ECO:0000313" key="2">
    <source>
        <dbReference type="Proteomes" id="UP000001036"/>
    </source>
</evidence>
<evidence type="ECO:0000313" key="1">
    <source>
        <dbReference type="EMBL" id="ACE85272.1"/>
    </source>
</evidence>
<evidence type="ECO:0008006" key="3">
    <source>
        <dbReference type="Google" id="ProtNLM"/>
    </source>
</evidence>
<dbReference type="EMBL" id="CP000934">
    <property type="protein sequence ID" value="ACE85272.1"/>
    <property type="molecule type" value="Genomic_DNA"/>
</dbReference>
<dbReference type="InterPro" id="IPR018743">
    <property type="entry name" value="DUF2292"/>
</dbReference>
<dbReference type="KEGG" id="cja:CJA_2245"/>
<reference evidence="1 2" key="1">
    <citation type="journal article" date="2008" name="J. Bacteriol.">
        <title>Insights into plant cell wall degradation from the genome sequence of the soil bacterium Cellvibrio japonicus.</title>
        <authorList>
            <person name="Deboy R.T."/>
            <person name="Mongodin E.F."/>
            <person name="Fouts D.E."/>
            <person name="Tailford L.E."/>
            <person name="Khouri H."/>
            <person name="Emerson J.B."/>
            <person name="Mohamoud Y."/>
            <person name="Watkins K."/>
            <person name="Henrissat B."/>
            <person name="Gilbert H.J."/>
            <person name="Nelson K.E."/>
        </authorList>
    </citation>
    <scope>NUCLEOTIDE SEQUENCE [LARGE SCALE GENOMIC DNA]</scope>
    <source>
        <strain evidence="1 2">Ueda107</strain>
    </source>
</reference>
<accession>B3PJD3</accession>
<sequence length="77" mass="8716">MIIGWRRCRALGPVCEGGPMANHRPEPATLADDVLEEIKQQLANLQFGSLEIQVHNGQVVQLERREKKRLDRSVNAK</sequence>
<dbReference type="Pfam" id="PF10055">
    <property type="entry name" value="DUF2292"/>
    <property type="match status" value="1"/>
</dbReference>
<dbReference type="AlphaFoldDB" id="B3PJD3"/>
<proteinExistence type="predicted"/>
<dbReference type="Proteomes" id="UP000001036">
    <property type="component" value="Chromosome"/>
</dbReference>
<organism evidence="1 2">
    <name type="scientific">Cellvibrio japonicus (strain Ueda107)</name>
    <name type="common">Pseudomonas fluorescens subsp. cellulosa</name>
    <dbReference type="NCBI Taxonomy" id="498211"/>
    <lineage>
        <taxon>Bacteria</taxon>
        <taxon>Pseudomonadati</taxon>
        <taxon>Pseudomonadota</taxon>
        <taxon>Gammaproteobacteria</taxon>
        <taxon>Cellvibrionales</taxon>
        <taxon>Cellvibrionaceae</taxon>
        <taxon>Cellvibrio</taxon>
    </lineage>
</organism>
<name>B3PJD3_CELJU</name>